<evidence type="ECO:0000256" key="3">
    <source>
        <dbReference type="ARBA" id="ARBA00022691"/>
    </source>
</evidence>
<dbReference type="PROSITE" id="PS51686">
    <property type="entry name" value="SAM_MT_RSMB_NOP"/>
    <property type="match status" value="1"/>
</dbReference>
<evidence type="ECO:0000256" key="5">
    <source>
        <dbReference type="PROSITE-ProRule" id="PRU01023"/>
    </source>
</evidence>
<evidence type="ECO:0000259" key="7">
    <source>
        <dbReference type="PROSITE" id="PS51686"/>
    </source>
</evidence>
<dbReference type="EMBL" id="JBHSGF010000004">
    <property type="protein sequence ID" value="MFC4555133.1"/>
    <property type="molecule type" value="Genomic_DNA"/>
</dbReference>
<dbReference type="SUPFAM" id="SSF53335">
    <property type="entry name" value="S-adenosyl-L-methionine-dependent methyltransferases"/>
    <property type="match status" value="1"/>
</dbReference>
<keyword evidence="3 5" id="KW-0949">S-adenosyl-L-methionine</keyword>
<dbReference type="PANTHER" id="PTHR22807:SF53">
    <property type="entry name" value="RIBOSOMAL RNA SMALL SUBUNIT METHYLTRANSFERASE B-RELATED"/>
    <property type="match status" value="1"/>
</dbReference>
<feature type="region of interest" description="Disordered" evidence="6">
    <location>
        <begin position="1"/>
        <end position="69"/>
    </location>
</feature>
<dbReference type="RefSeq" id="WP_387967029.1">
    <property type="nucleotide sequence ID" value="NZ_JBHSGF010000004.1"/>
</dbReference>
<dbReference type="InterPro" id="IPR006027">
    <property type="entry name" value="NusB_RsmB_TIM44"/>
</dbReference>
<dbReference type="Pfam" id="PF01029">
    <property type="entry name" value="NusB"/>
    <property type="match status" value="1"/>
</dbReference>
<keyword evidence="2 5" id="KW-0808">Transferase</keyword>
<gene>
    <name evidence="8" type="ORF">ACFO3F_07715</name>
</gene>
<dbReference type="Proteomes" id="UP001595955">
    <property type="component" value="Unassembled WGS sequence"/>
</dbReference>
<keyword evidence="9" id="KW-1185">Reference proteome</keyword>
<dbReference type="SUPFAM" id="SSF48013">
    <property type="entry name" value="NusB-like"/>
    <property type="match status" value="1"/>
</dbReference>
<feature type="active site" description="Nucleophile" evidence="5">
    <location>
        <position position="469"/>
    </location>
</feature>
<dbReference type="CDD" id="cd02440">
    <property type="entry name" value="AdoMet_MTases"/>
    <property type="match status" value="1"/>
</dbReference>
<evidence type="ECO:0000313" key="8">
    <source>
        <dbReference type="EMBL" id="MFC4555133.1"/>
    </source>
</evidence>
<feature type="binding site" evidence="5">
    <location>
        <begin position="346"/>
        <end position="352"/>
    </location>
    <ligand>
        <name>S-adenosyl-L-methionine</name>
        <dbReference type="ChEBI" id="CHEBI:59789"/>
    </ligand>
</feature>
<dbReference type="InterPro" id="IPR001678">
    <property type="entry name" value="MeTrfase_RsmB-F_NOP2_dom"/>
</dbReference>
<organism evidence="8 9">
    <name type="scientific">Georgenia faecalis</name>
    <dbReference type="NCBI Taxonomy" id="2483799"/>
    <lineage>
        <taxon>Bacteria</taxon>
        <taxon>Bacillati</taxon>
        <taxon>Actinomycetota</taxon>
        <taxon>Actinomycetes</taxon>
        <taxon>Micrococcales</taxon>
        <taxon>Bogoriellaceae</taxon>
        <taxon>Georgenia</taxon>
    </lineage>
</organism>
<evidence type="ECO:0000256" key="4">
    <source>
        <dbReference type="ARBA" id="ARBA00022884"/>
    </source>
</evidence>
<dbReference type="PANTHER" id="PTHR22807">
    <property type="entry name" value="NOP2 YEAST -RELATED NOL1/NOP2/FMU SUN DOMAIN-CONTAINING"/>
    <property type="match status" value="1"/>
</dbReference>
<reference evidence="9" key="1">
    <citation type="journal article" date="2019" name="Int. J. Syst. Evol. Microbiol.">
        <title>The Global Catalogue of Microorganisms (GCM) 10K type strain sequencing project: providing services to taxonomists for standard genome sequencing and annotation.</title>
        <authorList>
            <consortium name="The Broad Institute Genomics Platform"/>
            <consortium name="The Broad Institute Genome Sequencing Center for Infectious Disease"/>
            <person name="Wu L."/>
            <person name="Ma J."/>
        </authorList>
    </citation>
    <scope>NUCLEOTIDE SEQUENCE [LARGE SCALE GENOMIC DNA]</scope>
    <source>
        <strain evidence="9">JCM 3369</strain>
    </source>
</reference>
<protein>
    <submittedName>
        <fullName evidence="8">Transcription antitermination factor NusB</fullName>
    </submittedName>
</protein>
<dbReference type="InterPro" id="IPR035926">
    <property type="entry name" value="NusB-like_sf"/>
</dbReference>
<dbReference type="Pfam" id="PF01189">
    <property type="entry name" value="Methyltr_RsmB-F"/>
    <property type="match status" value="1"/>
</dbReference>
<dbReference type="InterPro" id="IPR049560">
    <property type="entry name" value="MeTrfase_RsmB-F_NOP2_cat"/>
</dbReference>
<accession>A0ABV9DB90</accession>
<dbReference type="Gene3D" id="1.10.940.10">
    <property type="entry name" value="NusB-like"/>
    <property type="match status" value="1"/>
</dbReference>
<dbReference type="InterPro" id="IPR023267">
    <property type="entry name" value="RCMT"/>
</dbReference>
<dbReference type="PRINTS" id="PR02008">
    <property type="entry name" value="RCMTFAMILY"/>
</dbReference>
<evidence type="ECO:0000256" key="2">
    <source>
        <dbReference type="ARBA" id="ARBA00022679"/>
    </source>
</evidence>
<name>A0ABV9DB90_9MICO</name>
<evidence type="ECO:0000313" key="9">
    <source>
        <dbReference type="Proteomes" id="UP001595955"/>
    </source>
</evidence>
<comment type="caution">
    <text evidence="8">The sequence shown here is derived from an EMBL/GenBank/DDBJ whole genome shotgun (WGS) entry which is preliminary data.</text>
</comment>
<keyword evidence="1 5" id="KW-0489">Methyltransferase</keyword>
<evidence type="ECO:0000256" key="1">
    <source>
        <dbReference type="ARBA" id="ARBA00022603"/>
    </source>
</evidence>
<feature type="compositionally biased region" description="Low complexity" evidence="6">
    <location>
        <begin position="42"/>
        <end position="57"/>
    </location>
</feature>
<sequence length="535" mass="55882">MSEDARRRPDGRQPDGRGGSGAPRSGSGRSGGAPGSGGTPRSGGAPRSAARASGRPPGWRPRRTSGDPARGVAFDVLRQVDASDAYANLVLPGLLRERGLDGRDAAFATELTYGTLRGRGRYDAVLERCTRGRPLAELDPPVLDVLRLGTHQLLAMRVPSHAAVSETVSLTRDRIGTGASAFVNAVLRAVAAKEPEAWLTEIADAADPAGTDEVARLSVLESHPAWITRALRGALLGMGRPASELADLLRADNANPDVTLVARPGLVTPAELAAEARSLGAEPVPGRWAPTALVLPGGDPGSLPAVRHARAGVQDEGSQLVALALAAAPVLPDGADPADGRWLDLCAGPGGKAALLGALAAERGATLVANEVAPHRARLVRQSVAALPRDVVDVRTGDGREIGETEPGRYDRVLVDAPCTGLGALRRRPEARWRRQPGDLAALGTLQRALLAAAVDATRSGGVVAYVTCSPHPAETTLVVQDVLRRRDDVELLDAVAVLQEVAREEVPGLSGPMVQLWPHLHGTDAMFLALLRKR</sequence>
<keyword evidence="4 5" id="KW-0694">RNA-binding</keyword>
<feature type="compositionally biased region" description="Basic and acidic residues" evidence="6">
    <location>
        <begin position="1"/>
        <end position="15"/>
    </location>
</feature>
<feature type="compositionally biased region" description="Gly residues" evidence="6">
    <location>
        <begin position="28"/>
        <end position="41"/>
    </location>
</feature>
<proteinExistence type="inferred from homology"/>
<feature type="binding site" evidence="5">
    <location>
        <position position="371"/>
    </location>
    <ligand>
        <name>S-adenosyl-L-methionine</name>
        <dbReference type="ChEBI" id="CHEBI:59789"/>
    </ligand>
</feature>
<feature type="binding site" evidence="5">
    <location>
        <position position="398"/>
    </location>
    <ligand>
        <name>S-adenosyl-L-methionine</name>
        <dbReference type="ChEBI" id="CHEBI:59789"/>
    </ligand>
</feature>
<feature type="binding site" evidence="5">
    <location>
        <position position="416"/>
    </location>
    <ligand>
        <name>S-adenosyl-L-methionine</name>
        <dbReference type="ChEBI" id="CHEBI:59789"/>
    </ligand>
</feature>
<feature type="domain" description="SAM-dependent MTase RsmB/NOP-type" evidence="7">
    <location>
        <begin position="248"/>
        <end position="535"/>
    </location>
</feature>
<comment type="similarity">
    <text evidence="5">Belongs to the class I-like SAM-binding methyltransferase superfamily. RsmB/NOP family.</text>
</comment>
<evidence type="ECO:0000256" key="6">
    <source>
        <dbReference type="SAM" id="MobiDB-lite"/>
    </source>
</evidence>
<dbReference type="InterPro" id="IPR029063">
    <property type="entry name" value="SAM-dependent_MTases_sf"/>
</dbReference>
<dbReference type="Gene3D" id="3.40.50.150">
    <property type="entry name" value="Vaccinia Virus protein VP39"/>
    <property type="match status" value="1"/>
</dbReference>